<comment type="caution">
    <text evidence="3">The sequence shown here is derived from an EMBL/GenBank/DDBJ whole genome shotgun (WGS) entry which is preliminary data.</text>
</comment>
<dbReference type="Proteomes" id="UP000675664">
    <property type="component" value="Unassembled WGS sequence"/>
</dbReference>
<dbReference type="Pfam" id="PF02033">
    <property type="entry name" value="RBFA"/>
    <property type="match status" value="1"/>
</dbReference>
<gene>
    <name evidence="2 3" type="primary">rbfA</name>
    <name evidence="3" type="ORF">KCX82_02610</name>
</gene>
<evidence type="ECO:0000256" key="2">
    <source>
        <dbReference type="HAMAP-Rule" id="MF_00003"/>
    </source>
</evidence>
<dbReference type="InterPro" id="IPR020053">
    <property type="entry name" value="Ribosome-bd_factorA_CS"/>
</dbReference>
<dbReference type="GO" id="GO:0030490">
    <property type="term" value="P:maturation of SSU-rRNA"/>
    <property type="evidence" value="ECO:0007669"/>
    <property type="project" value="UniProtKB-UniRule"/>
</dbReference>
<dbReference type="PROSITE" id="PS01319">
    <property type="entry name" value="RBFA"/>
    <property type="match status" value="1"/>
</dbReference>
<keyword evidence="2" id="KW-0963">Cytoplasm</keyword>
<keyword evidence="4" id="KW-1185">Reference proteome</keyword>
<comment type="function">
    <text evidence="2">One of several proteins that assist in the late maturation steps of the functional core of the 30S ribosomal subunit. Associates with free 30S ribosomal subunits (but not with 30S subunits that are part of 70S ribosomes or polysomes). Required for efficient processing of 16S rRNA. May interact with the 5'-terminal helix region of 16S rRNA.</text>
</comment>
<dbReference type="PANTHER" id="PTHR33515:SF1">
    <property type="entry name" value="RIBOSOME-BINDING FACTOR A, CHLOROPLASTIC-RELATED"/>
    <property type="match status" value="1"/>
</dbReference>
<dbReference type="GO" id="GO:0043024">
    <property type="term" value="F:ribosomal small subunit binding"/>
    <property type="evidence" value="ECO:0007669"/>
    <property type="project" value="TreeGrafter"/>
</dbReference>
<dbReference type="RefSeq" id="WP_227016879.1">
    <property type="nucleotide sequence ID" value="NZ_JAGSND010000001.1"/>
</dbReference>
<reference evidence="3" key="1">
    <citation type="submission" date="2021-04" db="EMBL/GenBank/DDBJ databases">
        <title>Sinoanaerobacter chloroacetimidivorans sp. nov., an obligate anaerobic bacterium isolated from anaerobic sludge.</title>
        <authorList>
            <person name="Bao Y."/>
        </authorList>
    </citation>
    <scope>NUCLEOTIDE SEQUENCE</scope>
    <source>
        <strain evidence="3">BAD-6</strain>
    </source>
</reference>
<organism evidence="3 4">
    <name type="scientific">Sinanaerobacter chloroacetimidivorans</name>
    <dbReference type="NCBI Taxonomy" id="2818044"/>
    <lineage>
        <taxon>Bacteria</taxon>
        <taxon>Bacillati</taxon>
        <taxon>Bacillota</taxon>
        <taxon>Clostridia</taxon>
        <taxon>Peptostreptococcales</taxon>
        <taxon>Anaerovoracaceae</taxon>
        <taxon>Sinanaerobacter</taxon>
    </lineage>
</organism>
<comment type="subunit">
    <text evidence="2">Monomer. Binds 30S ribosomal subunits, but not 50S ribosomal subunits or 70S ribosomes.</text>
</comment>
<sequence length="129" mass="14599">MGKGYRKGRLGEEIRRIISDMLLRDIKDPRLSGLVSISAVDVTEDGSYATVYFTVFGNAKEEPDEEGKNEVLEAFKSAKGLMKREIGKQIKLRHVPELLFKMDTSLEYGRHISKLIHELGIEESGNEDE</sequence>
<dbReference type="InterPro" id="IPR000238">
    <property type="entry name" value="RbfA"/>
</dbReference>
<dbReference type="GO" id="GO:0005829">
    <property type="term" value="C:cytosol"/>
    <property type="evidence" value="ECO:0007669"/>
    <property type="project" value="TreeGrafter"/>
</dbReference>
<evidence type="ECO:0000313" key="4">
    <source>
        <dbReference type="Proteomes" id="UP000675664"/>
    </source>
</evidence>
<dbReference type="InterPro" id="IPR015946">
    <property type="entry name" value="KH_dom-like_a/b"/>
</dbReference>
<dbReference type="InterPro" id="IPR023799">
    <property type="entry name" value="RbfA_dom_sf"/>
</dbReference>
<accession>A0A8J7VZB1</accession>
<comment type="subcellular location">
    <subcellularLocation>
        <location evidence="2">Cytoplasm</location>
    </subcellularLocation>
</comment>
<protein>
    <recommendedName>
        <fullName evidence="2">Ribosome-binding factor A</fullName>
    </recommendedName>
</protein>
<evidence type="ECO:0000256" key="1">
    <source>
        <dbReference type="ARBA" id="ARBA00022517"/>
    </source>
</evidence>
<dbReference type="Gene3D" id="3.30.300.20">
    <property type="match status" value="1"/>
</dbReference>
<dbReference type="PANTHER" id="PTHR33515">
    <property type="entry name" value="RIBOSOME-BINDING FACTOR A, CHLOROPLASTIC-RELATED"/>
    <property type="match status" value="1"/>
</dbReference>
<dbReference type="AlphaFoldDB" id="A0A8J7VZB1"/>
<dbReference type="NCBIfam" id="TIGR00082">
    <property type="entry name" value="rbfA"/>
    <property type="match status" value="1"/>
</dbReference>
<proteinExistence type="inferred from homology"/>
<dbReference type="EMBL" id="JAGSND010000001">
    <property type="protein sequence ID" value="MBR0596758.1"/>
    <property type="molecule type" value="Genomic_DNA"/>
</dbReference>
<comment type="similarity">
    <text evidence="2">Belongs to the RbfA family.</text>
</comment>
<evidence type="ECO:0000313" key="3">
    <source>
        <dbReference type="EMBL" id="MBR0596758.1"/>
    </source>
</evidence>
<reference evidence="3" key="2">
    <citation type="submission" date="2021-04" db="EMBL/GenBank/DDBJ databases">
        <authorList>
            <person name="Liu J."/>
        </authorList>
    </citation>
    <scope>NUCLEOTIDE SEQUENCE</scope>
    <source>
        <strain evidence="3">BAD-6</strain>
    </source>
</reference>
<keyword evidence="1 2" id="KW-0690">Ribosome biogenesis</keyword>
<dbReference type="SUPFAM" id="SSF89919">
    <property type="entry name" value="Ribosome-binding factor A, RbfA"/>
    <property type="match status" value="1"/>
</dbReference>
<name>A0A8J7VZB1_9FIRM</name>
<dbReference type="HAMAP" id="MF_00003">
    <property type="entry name" value="RbfA"/>
    <property type="match status" value="1"/>
</dbReference>